<name>Q7UHB1_RHOBA</name>
<sequence>MSISRFVQNTPSRAQRKSIRPSMGKLCYFSSQLLRTHAILSAQF</sequence>
<organism evidence="1 2">
    <name type="scientific">Rhodopirellula baltica (strain DSM 10527 / NCIMB 13988 / SH1)</name>
    <dbReference type="NCBI Taxonomy" id="243090"/>
    <lineage>
        <taxon>Bacteria</taxon>
        <taxon>Pseudomonadati</taxon>
        <taxon>Planctomycetota</taxon>
        <taxon>Planctomycetia</taxon>
        <taxon>Pirellulales</taxon>
        <taxon>Pirellulaceae</taxon>
        <taxon>Rhodopirellula</taxon>
    </lineage>
</organism>
<evidence type="ECO:0000313" key="1">
    <source>
        <dbReference type="EMBL" id="CAD78062.1"/>
    </source>
</evidence>
<dbReference type="Proteomes" id="UP000001025">
    <property type="component" value="Chromosome"/>
</dbReference>
<dbReference type="InParanoid" id="Q7UHB1"/>
<reference evidence="1 2" key="1">
    <citation type="journal article" date="2003" name="Proc. Natl. Acad. Sci. U.S.A.">
        <title>Complete genome sequence of the marine planctomycete Pirellula sp. strain 1.</title>
        <authorList>
            <person name="Gloeckner F.O."/>
            <person name="Kube M."/>
            <person name="Bauer M."/>
            <person name="Teeling H."/>
            <person name="Lombardot T."/>
            <person name="Ludwig W."/>
            <person name="Gade D."/>
            <person name="Beck A."/>
            <person name="Borzym K."/>
            <person name="Heitmann K."/>
            <person name="Rabus R."/>
            <person name="Schlesner H."/>
            <person name="Amann R."/>
            <person name="Reinhardt R."/>
        </authorList>
    </citation>
    <scope>NUCLEOTIDE SEQUENCE [LARGE SCALE GENOMIC DNA]</scope>
    <source>
        <strain evidence="2">DSM 10527 / NCIMB 13988 / SH1</strain>
    </source>
</reference>
<proteinExistence type="predicted"/>
<dbReference type="EnsemblBacteria" id="CAD78062">
    <property type="protein sequence ID" value="CAD78062"/>
    <property type="gene ID" value="RB13329"/>
</dbReference>
<dbReference type="KEGG" id="rba:RB13329"/>
<dbReference type="AlphaFoldDB" id="Q7UHB1"/>
<gene>
    <name evidence="1" type="ordered locus">RB13329</name>
</gene>
<dbReference type="EMBL" id="BX294156">
    <property type="protein sequence ID" value="CAD78062.1"/>
    <property type="molecule type" value="Genomic_DNA"/>
</dbReference>
<dbReference type="HOGENOM" id="CLU_3221261_0_0_0"/>
<accession>Q7UHB1</accession>
<dbReference type="STRING" id="243090.RB13329"/>
<keyword evidence="2" id="KW-1185">Reference proteome</keyword>
<protein>
    <submittedName>
        <fullName evidence="1">Uncharacterized protein</fullName>
    </submittedName>
</protein>
<evidence type="ECO:0000313" key="2">
    <source>
        <dbReference type="Proteomes" id="UP000001025"/>
    </source>
</evidence>